<organism evidence="2 3">
    <name type="scientific">Lophiotrema nucula</name>
    <dbReference type="NCBI Taxonomy" id="690887"/>
    <lineage>
        <taxon>Eukaryota</taxon>
        <taxon>Fungi</taxon>
        <taxon>Dikarya</taxon>
        <taxon>Ascomycota</taxon>
        <taxon>Pezizomycotina</taxon>
        <taxon>Dothideomycetes</taxon>
        <taxon>Pleosporomycetidae</taxon>
        <taxon>Pleosporales</taxon>
        <taxon>Lophiotremataceae</taxon>
        <taxon>Lophiotrema</taxon>
    </lineage>
</organism>
<evidence type="ECO:0000313" key="3">
    <source>
        <dbReference type="Proteomes" id="UP000799770"/>
    </source>
</evidence>
<dbReference type="Proteomes" id="UP000799770">
    <property type="component" value="Unassembled WGS sequence"/>
</dbReference>
<feature type="domain" description="Amidohydrolase-related" evidence="1">
    <location>
        <begin position="151"/>
        <end position="238"/>
    </location>
</feature>
<evidence type="ECO:0000313" key="2">
    <source>
        <dbReference type="EMBL" id="KAF2119608.1"/>
    </source>
</evidence>
<protein>
    <recommendedName>
        <fullName evidence="1">Amidohydrolase-related domain-containing protein</fullName>
    </recommendedName>
</protein>
<dbReference type="Pfam" id="PF04909">
    <property type="entry name" value="Amidohydro_2"/>
    <property type="match status" value="1"/>
</dbReference>
<gene>
    <name evidence="2" type="ORF">BDV96DRAFT_642625</name>
</gene>
<name>A0A6A5ZMD2_9PLEO</name>
<dbReference type="InterPro" id="IPR006680">
    <property type="entry name" value="Amidohydro-rel"/>
</dbReference>
<dbReference type="AlphaFoldDB" id="A0A6A5ZMD2"/>
<evidence type="ECO:0000259" key="1">
    <source>
        <dbReference type="Pfam" id="PF04909"/>
    </source>
</evidence>
<dbReference type="EMBL" id="ML977315">
    <property type="protein sequence ID" value="KAF2119608.1"/>
    <property type="molecule type" value="Genomic_DNA"/>
</dbReference>
<dbReference type="OrthoDB" id="2135488at2759"/>
<dbReference type="InterPro" id="IPR052358">
    <property type="entry name" value="Aro_Compnd_Degr_Hydrolases"/>
</dbReference>
<accession>A0A6A5ZMD2</accession>
<sequence>MDNIDHRQLPSAAWDSHVHVFDPANYPYSPSRAYTPEPATFASRLGFNRNLTAHNTSTNIVLVQPSPYGTDNSAIEDLPRKHIAYGDNHKQDLRGTVVFTTDNVSEQQVSTWNALRVNTESGGNATDGYTELIRTIRKTAEKGQESQELGMPAVYWRRGLGSGEDPLTQPGFSTLLRLAKTGKVFIKISGFYRSSKLTSGGYDDLEPIVKKFVEEMLEQLIWGSAWPHTGSGTNRTEAKKYTPEKFRVVDDAAVLQNIKT</sequence>
<keyword evidence="3" id="KW-1185">Reference proteome</keyword>
<dbReference type="PANTHER" id="PTHR35563">
    <property type="entry name" value="BARREL METAL-DEPENDENT HYDROLASE, PUTATIVE (AFU_ORTHOLOGUE AFUA_1G16240)-RELATED"/>
    <property type="match status" value="1"/>
</dbReference>
<reference evidence="2" key="1">
    <citation type="journal article" date="2020" name="Stud. Mycol.">
        <title>101 Dothideomycetes genomes: a test case for predicting lifestyles and emergence of pathogens.</title>
        <authorList>
            <person name="Haridas S."/>
            <person name="Albert R."/>
            <person name="Binder M."/>
            <person name="Bloem J."/>
            <person name="Labutti K."/>
            <person name="Salamov A."/>
            <person name="Andreopoulos B."/>
            <person name="Baker S."/>
            <person name="Barry K."/>
            <person name="Bills G."/>
            <person name="Bluhm B."/>
            <person name="Cannon C."/>
            <person name="Castanera R."/>
            <person name="Culley D."/>
            <person name="Daum C."/>
            <person name="Ezra D."/>
            <person name="Gonzalez J."/>
            <person name="Henrissat B."/>
            <person name="Kuo A."/>
            <person name="Liang C."/>
            <person name="Lipzen A."/>
            <person name="Lutzoni F."/>
            <person name="Magnuson J."/>
            <person name="Mondo S."/>
            <person name="Nolan M."/>
            <person name="Ohm R."/>
            <person name="Pangilinan J."/>
            <person name="Park H.-J."/>
            <person name="Ramirez L."/>
            <person name="Alfaro M."/>
            <person name="Sun H."/>
            <person name="Tritt A."/>
            <person name="Yoshinaga Y."/>
            <person name="Zwiers L.-H."/>
            <person name="Turgeon B."/>
            <person name="Goodwin S."/>
            <person name="Spatafora J."/>
            <person name="Crous P."/>
            <person name="Grigoriev I."/>
        </authorList>
    </citation>
    <scope>NUCLEOTIDE SEQUENCE</scope>
    <source>
        <strain evidence="2">CBS 627.86</strain>
    </source>
</reference>
<proteinExistence type="predicted"/>
<dbReference type="GO" id="GO:0016787">
    <property type="term" value="F:hydrolase activity"/>
    <property type="evidence" value="ECO:0007669"/>
    <property type="project" value="InterPro"/>
</dbReference>
<dbReference type="InterPro" id="IPR032466">
    <property type="entry name" value="Metal_Hydrolase"/>
</dbReference>
<dbReference type="Gene3D" id="3.20.20.140">
    <property type="entry name" value="Metal-dependent hydrolases"/>
    <property type="match status" value="2"/>
</dbReference>
<dbReference type="SUPFAM" id="SSF51556">
    <property type="entry name" value="Metallo-dependent hydrolases"/>
    <property type="match status" value="1"/>
</dbReference>
<dbReference type="PANTHER" id="PTHR35563:SF2">
    <property type="entry name" value="BARREL METAL-DEPENDENT HYDROLASE, PUTATIVE (AFU_ORTHOLOGUE AFUA_1G16240)-RELATED"/>
    <property type="match status" value="1"/>
</dbReference>